<feature type="transmembrane region" description="Helical" evidence="7">
    <location>
        <begin position="62"/>
        <end position="83"/>
    </location>
</feature>
<dbReference type="InterPro" id="IPR013057">
    <property type="entry name" value="AA_transpt_TM"/>
</dbReference>
<comment type="caution">
    <text evidence="9">The sequence shown here is derived from an EMBL/GenBank/DDBJ whole genome shotgun (WGS) entry which is preliminary data.</text>
</comment>
<dbReference type="Pfam" id="PF01490">
    <property type="entry name" value="Aa_trans"/>
    <property type="match status" value="1"/>
</dbReference>
<evidence type="ECO:0000313" key="9">
    <source>
        <dbReference type="EMBL" id="KAK3198976.1"/>
    </source>
</evidence>
<evidence type="ECO:0000256" key="2">
    <source>
        <dbReference type="ARBA" id="ARBA00022448"/>
    </source>
</evidence>
<evidence type="ECO:0000259" key="8">
    <source>
        <dbReference type="Pfam" id="PF01490"/>
    </source>
</evidence>
<evidence type="ECO:0000256" key="4">
    <source>
        <dbReference type="ARBA" id="ARBA00022970"/>
    </source>
</evidence>
<dbReference type="PANTHER" id="PTHR48017">
    <property type="entry name" value="OS05G0424000 PROTEIN-RELATED"/>
    <property type="match status" value="1"/>
</dbReference>
<evidence type="ECO:0000256" key="3">
    <source>
        <dbReference type="ARBA" id="ARBA00022692"/>
    </source>
</evidence>
<dbReference type="EMBL" id="JANJYJ010000007">
    <property type="protein sequence ID" value="KAK3198976.1"/>
    <property type="molecule type" value="Genomic_DNA"/>
</dbReference>
<evidence type="ECO:0000256" key="5">
    <source>
        <dbReference type="ARBA" id="ARBA00022989"/>
    </source>
</evidence>
<keyword evidence="5 7" id="KW-1133">Transmembrane helix</keyword>
<keyword evidence="6 7" id="KW-0472">Membrane</keyword>
<gene>
    <name evidence="9" type="ORF">Dsin_022391</name>
</gene>
<feature type="transmembrane region" description="Helical" evidence="7">
    <location>
        <begin position="173"/>
        <end position="193"/>
    </location>
</feature>
<evidence type="ECO:0000256" key="6">
    <source>
        <dbReference type="ARBA" id="ARBA00023136"/>
    </source>
</evidence>
<evidence type="ECO:0000313" key="10">
    <source>
        <dbReference type="Proteomes" id="UP001281410"/>
    </source>
</evidence>
<feature type="transmembrane region" description="Helical" evidence="7">
    <location>
        <begin position="298"/>
        <end position="316"/>
    </location>
</feature>
<keyword evidence="2" id="KW-0813">Transport</keyword>
<dbReference type="Proteomes" id="UP001281410">
    <property type="component" value="Unassembled WGS sequence"/>
</dbReference>
<evidence type="ECO:0000256" key="7">
    <source>
        <dbReference type="SAM" id="Phobius"/>
    </source>
</evidence>
<feature type="domain" description="Amino acid transporter transmembrane" evidence="8">
    <location>
        <begin position="105"/>
        <end position="358"/>
    </location>
</feature>
<keyword evidence="3 7" id="KW-0812">Transmembrane</keyword>
<feature type="transmembrane region" description="Helical" evidence="7">
    <location>
        <begin position="275"/>
        <end position="292"/>
    </location>
</feature>
<name>A0AAE0A2R7_9ROSI</name>
<comment type="subcellular location">
    <subcellularLocation>
        <location evidence="1">Membrane</location>
    </subcellularLocation>
</comment>
<dbReference type="AlphaFoldDB" id="A0AAE0A2R7"/>
<accession>A0AAE0A2R7</accession>
<reference evidence="9" key="1">
    <citation type="journal article" date="2023" name="Plant J.">
        <title>Genome sequences and population genomics provide insights into the demographic history, inbreeding, and mutation load of two 'living fossil' tree species of Dipteronia.</title>
        <authorList>
            <person name="Feng Y."/>
            <person name="Comes H.P."/>
            <person name="Chen J."/>
            <person name="Zhu S."/>
            <person name="Lu R."/>
            <person name="Zhang X."/>
            <person name="Li P."/>
            <person name="Qiu J."/>
            <person name="Olsen K.M."/>
            <person name="Qiu Y."/>
        </authorList>
    </citation>
    <scope>NUCLEOTIDE SEQUENCE</scope>
    <source>
        <strain evidence="9">NBL</strain>
    </source>
</reference>
<keyword evidence="10" id="KW-1185">Reference proteome</keyword>
<feature type="transmembrane region" description="Helical" evidence="7">
    <location>
        <begin position="213"/>
        <end position="232"/>
    </location>
</feature>
<proteinExistence type="predicted"/>
<protein>
    <recommendedName>
        <fullName evidence="8">Amino acid transporter transmembrane domain-containing protein</fullName>
    </recommendedName>
</protein>
<organism evidence="9 10">
    <name type="scientific">Dipteronia sinensis</name>
    <dbReference type="NCBI Taxonomy" id="43782"/>
    <lineage>
        <taxon>Eukaryota</taxon>
        <taxon>Viridiplantae</taxon>
        <taxon>Streptophyta</taxon>
        <taxon>Embryophyta</taxon>
        <taxon>Tracheophyta</taxon>
        <taxon>Spermatophyta</taxon>
        <taxon>Magnoliopsida</taxon>
        <taxon>eudicotyledons</taxon>
        <taxon>Gunneridae</taxon>
        <taxon>Pentapetalae</taxon>
        <taxon>rosids</taxon>
        <taxon>malvids</taxon>
        <taxon>Sapindales</taxon>
        <taxon>Sapindaceae</taxon>
        <taxon>Hippocastanoideae</taxon>
        <taxon>Acereae</taxon>
        <taxon>Dipteronia</taxon>
    </lineage>
</organism>
<dbReference type="GO" id="GO:0016020">
    <property type="term" value="C:membrane"/>
    <property type="evidence" value="ECO:0007669"/>
    <property type="project" value="UniProtKB-SubCell"/>
</dbReference>
<feature type="transmembrane region" description="Helical" evidence="7">
    <location>
        <begin position="33"/>
        <end position="56"/>
    </location>
</feature>
<evidence type="ECO:0000256" key="1">
    <source>
        <dbReference type="ARBA" id="ARBA00004370"/>
    </source>
</evidence>
<feature type="transmembrane region" description="Helical" evidence="7">
    <location>
        <begin position="337"/>
        <end position="358"/>
    </location>
</feature>
<dbReference type="GO" id="GO:0006865">
    <property type="term" value="P:amino acid transport"/>
    <property type="evidence" value="ECO:0007669"/>
    <property type="project" value="UniProtKB-KW"/>
</dbReference>
<keyword evidence="4" id="KW-0029">Amino-acid transport</keyword>
<sequence length="363" mass="40603">MGVMTSGDAETPLLLHEEDELPVESSVNRTGNVWTAVAHIITGVVGSGVLSLAWSVAQLGWIAGHLAMLFLASITLTSSFLLCNCYRTPHPQHGPGRNRSYLEAVHMTLENGFVQGSLTGIRTSSAVEKMWLVSQALGDIAFAYPYSLILIEIQDTLKSPPSEYQTMKKASTISIIVTTFFYLLCGGFCYAAFAEDTPGNLRTGFGFYEPYWLIDFANACIVIHLVGGYQVFSQPLYGNVERWISEKYPHIGFINNEFYLKLPLIPAFRLNLLRLCFRTVYVVCTTAIAMIFPYFNQVIGVIGGINFWPLTIYFPVEKYFKQRNIEAWTTKWVMLRIFTFGCFLVTMFALVGSIEGLISAKMS</sequence>